<feature type="active site" evidence="3">
    <location>
        <position position="106"/>
    </location>
</feature>
<feature type="binding site" evidence="4">
    <location>
        <position position="99"/>
    </location>
    <ligand>
        <name>Fe cation</name>
        <dbReference type="ChEBI" id="CHEBI:24875"/>
        <label>1</label>
    </ligand>
</feature>
<dbReference type="Proteomes" id="UP000266389">
    <property type="component" value="Unassembled WGS sequence"/>
</dbReference>
<dbReference type="SUPFAM" id="SSF47240">
    <property type="entry name" value="Ferritin-like"/>
    <property type="match status" value="1"/>
</dbReference>
<evidence type="ECO:0000313" key="7">
    <source>
        <dbReference type="Proteomes" id="UP000266389"/>
    </source>
</evidence>
<evidence type="ECO:0000313" key="6">
    <source>
        <dbReference type="EMBL" id="RFM23779.1"/>
    </source>
</evidence>
<comment type="caution">
    <text evidence="6">The sequence shown here is derived from an EMBL/GenBank/DDBJ whole genome shotgun (WGS) entry which is preliminary data.</text>
</comment>
<evidence type="ECO:0000256" key="2">
    <source>
        <dbReference type="PIRNR" id="PIRNR000355"/>
    </source>
</evidence>
<organism evidence="6 7">
    <name type="scientific">Candidatus Thermochlorobacter aerophilus</name>
    <dbReference type="NCBI Taxonomy" id="1868324"/>
    <lineage>
        <taxon>Bacteria</taxon>
        <taxon>Pseudomonadati</taxon>
        <taxon>Chlorobiota</taxon>
        <taxon>Chlorobiia</taxon>
        <taxon>Chlorobiales</taxon>
        <taxon>Candidatus Thermochlorobacteriaceae</taxon>
        <taxon>Candidatus Thermochlorobacter</taxon>
    </lineage>
</organism>
<sequence>MILTHDLDLTLRPMKYPQFFKLYKDSIKNIWTTDELDFSLDYEHLRDKISPKEAHLIKRLVAFFATADNIVGHNLVLNLYKHVNSPEYRMFLGKVLFDEMQHVETYLLLVDSYIPDIRERQEAFAAYQNVPSVKLKADFCFKYMDSIEHLDKLDSDEKKRQFLENLICFAACVEGLFFFGSFAYVYFLRHRGLLPGLAAATNWVFRDETMHIQGAMEVVQVIRAEYPHLFDKTLESHVYQMIDEAIAVEMNFCEDCLHHGITGISQSMMRDYLGYCADQRLEQLGYDKKYKTKNPFPFMVLQDVQPLTNFFEKRVTEYQKGFDASTKAITFDEEF</sequence>
<name>A0A395LZ26_9BACT</name>
<keyword evidence="5" id="KW-0812">Transmembrane</keyword>
<dbReference type="InterPro" id="IPR009078">
    <property type="entry name" value="Ferritin-like_SF"/>
</dbReference>
<dbReference type="EMBL" id="PHFL01000058">
    <property type="protein sequence ID" value="RFM23779.1"/>
    <property type="molecule type" value="Genomic_DNA"/>
</dbReference>
<dbReference type="InterPro" id="IPR000358">
    <property type="entry name" value="RNR_small_fam"/>
</dbReference>
<feature type="binding site" evidence="4">
    <location>
        <position position="68"/>
    </location>
    <ligand>
        <name>Fe cation</name>
        <dbReference type="ChEBI" id="CHEBI:24875"/>
        <label>1</label>
    </ligand>
</feature>
<dbReference type="UniPathway" id="UPA00326"/>
<dbReference type="InterPro" id="IPR012348">
    <property type="entry name" value="RNR-like"/>
</dbReference>
<dbReference type="GO" id="GO:0046872">
    <property type="term" value="F:metal ion binding"/>
    <property type="evidence" value="ECO:0007669"/>
    <property type="project" value="UniProtKB-KW"/>
</dbReference>
<comment type="catalytic activity">
    <reaction evidence="2">
        <text>a 2'-deoxyribonucleoside 5'-diphosphate + [thioredoxin]-disulfide + H2O = a ribonucleoside 5'-diphosphate + [thioredoxin]-dithiol</text>
        <dbReference type="Rhea" id="RHEA:23252"/>
        <dbReference type="Rhea" id="RHEA-COMP:10698"/>
        <dbReference type="Rhea" id="RHEA-COMP:10700"/>
        <dbReference type="ChEBI" id="CHEBI:15377"/>
        <dbReference type="ChEBI" id="CHEBI:29950"/>
        <dbReference type="ChEBI" id="CHEBI:50058"/>
        <dbReference type="ChEBI" id="CHEBI:57930"/>
        <dbReference type="ChEBI" id="CHEBI:73316"/>
        <dbReference type="EC" id="1.17.4.1"/>
    </reaction>
</comment>
<dbReference type="InterPro" id="IPR033909">
    <property type="entry name" value="RNR_small"/>
</dbReference>
<dbReference type="EC" id="1.17.4.1" evidence="2"/>
<keyword evidence="2 4" id="KW-0408">Iron</keyword>
<comment type="function">
    <text evidence="2">Provides the precursors necessary for DNA synthesis. Catalyzes the biosynthesis of deoxyribonucleotides from the corresponding ribonucleotides.</text>
</comment>
<comment type="cofactor">
    <cofactor evidence="2 4">
        <name>Fe cation</name>
        <dbReference type="ChEBI" id="CHEBI:24875"/>
    </cofactor>
    <text evidence="2 4">Binds 2 iron ions per subunit.</text>
</comment>
<comment type="similarity">
    <text evidence="1 2">Belongs to the ribonucleoside diphosphate reductase small chain family.</text>
</comment>
<feature type="binding site" evidence="4">
    <location>
        <position position="208"/>
    </location>
    <ligand>
        <name>Fe cation</name>
        <dbReference type="ChEBI" id="CHEBI:24875"/>
        <label>2</label>
    </ligand>
</feature>
<feature type="binding site" evidence="4">
    <location>
        <position position="99"/>
    </location>
    <ligand>
        <name>Fe cation</name>
        <dbReference type="ChEBI" id="CHEBI:24875"/>
        <label>2</label>
    </ligand>
</feature>
<feature type="binding site" evidence="4">
    <location>
        <position position="102"/>
    </location>
    <ligand>
        <name>Fe cation</name>
        <dbReference type="ChEBI" id="CHEBI:24875"/>
        <label>1</label>
    </ligand>
</feature>
<dbReference type="GO" id="GO:0004748">
    <property type="term" value="F:ribonucleoside-diphosphate reductase activity, thioredoxin disulfide as acceptor"/>
    <property type="evidence" value="ECO:0007669"/>
    <property type="project" value="UniProtKB-EC"/>
</dbReference>
<accession>A0A395LZ26</accession>
<dbReference type="CDD" id="cd01049">
    <property type="entry name" value="RNRR2"/>
    <property type="match status" value="1"/>
</dbReference>
<reference evidence="6 7" key="1">
    <citation type="journal article" date="2011" name="ISME J.">
        <title>Community ecology of hot spring cyanobacterial mats: predominant populations and their functional potential.</title>
        <authorList>
            <person name="Klatt C.G."/>
            <person name="Wood J.M."/>
            <person name="Rusch D.B."/>
            <person name="Bateson M.M."/>
            <person name="Hamamura N."/>
            <person name="Heidelberg J.F."/>
            <person name="Grossman A.R."/>
            <person name="Bhaya D."/>
            <person name="Cohan F.M."/>
            <person name="Kuhl M."/>
            <person name="Bryant D.A."/>
            <person name="Ward D.M."/>
        </authorList>
    </citation>
    <scope>NUCLEOTIDE SEQUENCE [LARGE SCALE GENOMIC DNA]</scope>
    <source>
        <strain evidence="6">OS</strain>
    </source>
</reference>
<evidence type="ECO:0000256" key="3">
    <source>
        <dbReference type="PIRSR" id="PIRSR000355-1"/>
    </source>
</evidence>
<protein>
    <recommendedName>
        <fullName evidence="2">Ribonucleoside-diphosphate reductase subunit beta</fullName>
        <ecNumber evidence="2">1.17.4.1</ecNumber>
    </recommendedName>
</protein>
<dbReference type="Gene3D" id="1.10.620.20">
    <property type="entry name" value="Ribonucleotide Reductase, subunit A"/>
    <property type="match status" value="1"/>
</dbReference>
<dbReference type="PIRSF" id="PIRSF000355">
    <property type="entry name" value="NrdB"/>
    <property type="match status" value="1"/>
</dbReference>
<evidence type="ECO:0000256" key="5">
    <source>
        <dbReference type="SAM" id="Phobius"/>
    </source>
</evidence>
<dbReference type="AlphaFoldDB" id="A0A395LZ26"/>
<dbReference type="Pfam" id="PF00268">
    <property type="entry name" value="Ribonuc_red_sm"/>
    <property type="match status" value="1"/>
</dbReference>
<proteinExistence type="inferred from homology"/>
<keyword evidence="5" id="KW-1133">Transmembrane helix</keyword>
<keyword evidence="2 4" id="KW-0479">Metal-binding</keyword>
<dbReference type="GO" id="GO:0009263">
    <property type="term" value="P:deoxyribonucleotide biosynthetic process"/>
    <property type="evidence" value="ECO:0007669"/>
    <property type="project" value="UniProtKB-KW"/>
</dbReference>
<keyword evidence="2" id="KW-0560">Oxidoreductase</keyword>
<feature type="binding site" evidence="4">
    <location>
        <position position="211"/>
    </location>
    <ligand>
        <name>Fe cation</name>
        <dbReference type="ChEBI" id="CHEBI:24875"/>
        <label>2</label>
    </ligand>
</feature>
<evidence type="ECO:0000256" key="1">
    <source>
        <dbReference type="ARBA" id="ARBA00009303"/>
    </source>
</evidence>
<feature type="transmembrane region" description="Helical" evidence="5">
    <location>
        <begin position="166"/>
        <end position="187"/>
    </location>
</feature>
<evidence type="ECO:0000256" key="4">
    <source>
        <dbReference type="PIRSR" id="PIRSR000355-2"/>
    </source>
</evidence>
<gene>
    <name evidence="6" type="ORF">D0433_09090</name>
</gene>
<keyword evidence="5" id="KW-0472">Membrane</keyword>
<feature type="binding site" evidence="4">
    <location>
        <position position="174"/>
    </location>
    <ligand>
        <name>Fe cation</name>
        <dbReference type="ChEBI" id="CHEBI:24875"/>
        <label>2</label>
    </ligand>
</feature>
<dbReference type="PANTHER" id="PTHR23409:SF18">
    <property type="entry name" value="RIBONUCLEOSIDE-DIPHOSPHATE REDUCTASE SUBUNIT M2"/>
    <property type="match status" value="1"/>
</dbReference>
<dbReference type="PANTHER" id="PTHR23409">
    <property type="entry name" value="RIBONUCLEOSIDE-DIPHOSPHATE REDUCTASE SMALL CHAIN"/>
    <property type="match status" value="1"/>
</dbReference>
<keyword evidence="2" id="KW-0215">Deoxyribonucleotide synthesis</keyword>